<dbReference type="PANTHER" id="PTHR32248">
    <property type="entry name" value="RNA POLYMERASE SIGMA-54 FACTOR"/>
    <property type="match status" value="1"/>
</dbReference>
<feature type="domain" description="RNA polymerase sigma factor 54 core-binding" evidence="11">
    <location>
        <begin position="120"/>
        <end position="304"/>
    </location>
</feature>
<sequence length="478" mass="54986">MAQQVLTQSQTQQLQQVLAPHLRQSLEVLQVPVLDLRALIRREMEQNPTLEEPPAEETEQVEVEPGTSDIERELEEDFADEFAQLAQLDDEWRDYFRQNRAVMPSSQDAEEKRQYFLDSVTESLSLQEHLMHQLTLSDVDASERKVGELLIGSIDDDGYLSSDPEEFERNTGVACDRLERVLKVIQDFDPLGVGARTVQECLLIQLDRLGKKPGDPVWTLVEHHLDLLGAHKYDEIARTMDISAARVDSLARFISTLEPRPGRKFSSERAEYVVPELSIQKVDGEYVVRQKDEYIPPVRISRYYRKLLEDPSTAQDVKKYVREKIRGGMLLIKSIDQRQQTLYKIALEIVRVQRDFFEHGVSHLKPLRMSDVAAKLGVHETTVSRATSNKYIQTPLGTYEMKFFFRTGYRRADGTEVSNEGVKAALSRLVEQEDPARPLSDQAIAEKLREQGLEIARRTVAKYREQLNILPSNLRRKR</sequence>
<accession>A0A0G3EIT8</accession>
<dbReference type="Pfam" id="PF04552">
    <property type="entry name" value="Sigma54_DBD"/>
    <property type="match status" value="1"/>
</dbReference>
<keyword evidence="8" id="KW-0804">Transcription</keyword>
<evidence type="ECO:0000256" key="3">
    <source>
        <dbReference type="ARBA" id="ARBA00022679"/>
    </source>
</evidence>
<dbReference type="GO" id="GO:0016779">
    <property type="term" value="F:nucleotidyltransferase activity"/>
    <property type="evidence" value="ECO:0007669"/>
    <property type="project" value="UniProtKB-KW"/>
</dbReference>
<gene>
    <name evidence="12" type="primary">rpoN1</name>
    <name evidence="12" type="ORF">L21SP4_02084</name>
</gene>
<dbReference type="GO" id="GO:0001216">
    <property type="term" value="F:DNA-binding transcription activator activity"/>
    <property type="evidence" value="ECO:0007669"/>
    <property type="project" value="InterPro"/>
</dbReference>
<keyword evidence="7" id="KW-0238">DNA-binding</keyword>
<dbReference type="PATRIC" id="fig|1609981.3.peg.2167"/>
<feature type="compositionally biased region" description="Acidic residues" evidence="9">
    <location>
        <begin position="53"/>
        <end position="62"/>
    </location>
</feature>
<dbReference type="PRINTS" id="PR00045">
    <property type="entry name" value="SIGMA54FCT"/>
</dbReference>
<keyword evidence="13" id="KW-1185">Reference proteome</keyword>
<proteinExistence type="inferred from homology"/>
<dbReference type="GO" id="GO:0006352">
    <property type="term" value="P:DNA-templated transcription initiation"/>
    <property type="evidence" value="ECO:0007669"/>
    <property type="project" value="InterPro"/>
</dbReference>
<dbReference type="InterPro" id="IPR000394">
    <property type="entry name" value="RNA_pol_sigma_54"/>
</dbReference>
<keyword evidence="4" id="KW-0548">Nucleotidyltransferase</keyword>
<name>A0A0G3EIT8_9BACT</name>
<reference evidence="13" key="1">
    <citation type="submission" date="2015-02" db="EMBL/GenBank/DDBJ databases">
        <title>Description and complete genome sequence of the first cultured representative of the subdivision 5 of the Verrucomicrobia phylum.</title>
        <authorList>
            <person name="Spring S."/>
            <person name="Bunk B."/>
            <person name="Sproer C."/>
            <person name="Klenk H.-P."/>
        </authorList>
    </citation>
    <scope>NUCLEOTIDE SEQUENCE [LARGE SCALE GENOMIC DNA]</scope>
    <source>
        <strain evidence="13">L21-Fru-AB</strain>
    </source>
</reference>
<evidence type="ECO:0000256" key="2">
    <source>
        <dbReference type="ARBA" id="ARBA00022478"/>
    </source>
</evidence>
<dbReference type="Pfam" id="PF04963">
    <property type="entry name" value="Sigma54_CBD"/>
    <property type="match status" value="1"/>
</dbReference>
<protein>
    <submittedName>
        <fullName evidence="12">RNA polymerase sigma-54 factor 1</fullName>
    </submittedName>
</protein>
<dbReference type="STRING" id="1307763.L21SP4_02084"/>
<organism evidence="12 13">
    <name type="scientific">Kiritimatiella glycovorans</name>
    <dbReference type="NCBI Taxonomy" id="1307763"/>
    <lineage>
        <taxon>Bacteria</taxon>
        <taxon>Pseudomonadati</taxon>
        <taxon>Kiritimatiellota</taxon>
        <taxon>Kiritimatiellia</taxon>
        <taxon>Kiritimatiellales</taxon>
        <taxon>Kiritimatiellaceae</taxon>
        <taxon>Kiritimatiella</taxon>
    </lineage>
</organism>
<dbReference type="KEGG" id="vbl:L21SP4_02084"/>
<evidence type="ECO:0000256" key="5">
    <source>
        <dbReference type="ARBA" id="ARBA00023015"/>
    </source>
</evidence>
<evidence type="ECO:0000256" key="8">
    <source>
        <dbReference type="ARBA" id="ARBA00023163"/>
    </source>
</evidence>
<dbReference type="GO" id="GO:0000428">
    <property type="term" value="C:DNA-directed RNA polymerase complex"/>
    <property type="evidence" value="ECO:0007669"/>
    <property type="project" value="UniProtKB-KW"/>
</dbReference>
<dbReference type="InterPro" id="IPR007046">
    <property type="entry name" value="RNA_pol_sigma_54_core-bd"/>
</dbReference>
<feature type="region of interest" description="Disordered" evidence="9">
    <location>
        <begin position="45"/>
        <end position="66"/>
    </location>
</feature>
<keyword evidence="2" id="KW-0240">DNA-directed RNA polymerase</keyword>
<dbReference type="GO" id="GO:0016987">
    <property type="term" value="F:sigma factor activity"/>
    <property type="evidence" value="ECO:0007669"/>
    <property type="project" value="UniProtKB-KW"/>
</dbReference>
<evidence type="ECO:0000256" key="9">
    <source>
        <dbReference type="SAM" id="MobiDB-lite"/>
    </source>
</evidence>
<dbReference type="InterPro" id="IPR038709">
    <property type="entry name" value="RpoN_core-bd_sf"/>
</dbReference>
<dbReference type="GO" id="GO:0003677">
    <property type="term" value="F:DNA binding"/>
    <property type="evidence" value="ECO:0007669"/>
    <property type="project" value="UniProtKB-KW"/>
</dbReference>
<dbReference type="Pfam" id="PF00309">
    <property type="entry name" value="Sigma54_AID"/>
    <property type="match status" value="1"/>
</dbReference>
<keyword evidence="5" id="KW-0805">Transcription regulation</keyword>
<dbReference type="PROSITE" id="PS50044">
    <property type="entry name" value="SIGMA54_3"/>
    <property type="match status" value="1"/>
</dbReference>
<evidence type="ECO:0000313" key="13">
    <source>
        <dbReference type="Proteomes" id="UP000035268"/>
    </source>
</evidence>
<dbReference type="RefSeq" id="WP_052882557.1">
    <property type="nucleotide sequence ID" value="NZ_CP010904.1"/>
</dbReference>
<keyword evidence="6" id="KW-0731">Sigma factor</keyword>
<dbReference type="NCBIfam" id="TIGR02395">
    <property type="entry name" value="rpoN_sigma"/>
    <property type="match status" value="1"/>
</dbReference>
<dbReference type="Gene3D" id="1.10.10.60">
    <property type="entry name" value="Homeodomain-like"/>
    <property type="match status" value="1"/>
</dbReference>
<dbReference type="PIRSF" id="PIRSF000774">
    <property type="entry name" value="RpoN"/>
    <property type="match status" value="1"/>
</dbReference>
<dbReference type="InterPro" id="IPR007634">
    <property type="entry name" value="RNA_pol_sigma_54_DNA-bd"/>
</dbReference>
<dbReference type="OrthoDB" id="9814402at2"/>
<dbReference type="AlphaFoldDB" id="A0A0G3EIT8"/>
<dbReference type="Gene3D" id="1.10.10.1330">
    <property type="entry name" value="RNA polymerase sigma-54 factor, core-binding domain"/>
    <property type="match status" value="1"/>
</dbReference>
<evidence type="ECO:0000313" key="12">
    <source>
        <dbReference type="EMBL" id="AKJ65317.1"/>
    </source>
</evidence>
<comment type="similarity">
    <text evidence="1">Belongs to the sigma-54 factor family.</text>
</comment>
<dbReference type="PROSITE" id="PS00718">
    <property type="entry name" value="SIGMA54_2"/>
    <property type="match status" value="1"/>
</dbReference>
<reference evidence="12 13" key="2">
    <citation type="journal article" date="2016" name="ISME J.">
        <title>Characterization of the first cultured representative of Verrucomicrobia subdivision 5 indicates the proposal of a novel phylum.</title>
        <authorList>
            <person name="Spring S."/>
            <person name="Bunk B."/>
            <person name="Sproer C."/>
            <person name="Schumann P."/>
            <person name="Rohde M."/>
            <person name="Tindall B.J."/>
            <person name="Klenk H.P."/>
        </authorList>
    </citation>
    <scope>NUCLEOTIDE SEQUENCE [LARGE SCALE GENOMIC DNA]</scope>
    <source>
        <strain evidence="12 13">L21-Fru-AB</strain>
    </source>
</reference>
<evidence type="ECO:0000256" key="7">
    <source>
        <dbReference type="ARBA" id="ARBA00023125"/>
    </source>
</evidence>
<dbReference type="Proteomes" id="UP000035268">
    <property type="component" value="Chromosome"/>
</dbReference>
<evidence type="ECO:0000256" key="4">
    <source>
        <dbReference type="ARBA" id="ARBA00022695"/>
    </source>
</evidence>
<dbReference type="PANTHER" id="PTHR32248:SF4">
    <property type="entry name" value="RNA POLYMERASE SIGMA-54 FACTOR"/>
    <property type="match status" value="1"/>
</dbReference>
<evidence type="ECO:0000256" key="6">
    <source>
        <dbReference type="ARBA" id="ARBA00023082"/>
    </source>
</evidence>
<evidence type="ECO:0000259" key="10">
    <source>
        <dbReference type="Pfam" id="PF04552"/>
    </source>
</evidence>
<feature type="domain" description="RNA polymerase sigma factor 54 DNA-binding" evidence="10">
    <location>
        <begin position="319"/>
        <end position="477"/>
    </location>
</feature>
<evidence type="ECO:0000259" key="11">
    <source>
        <dbReference type="Pfam" id="PF04963"/>
    </source>
</evidence>
<dbReference type="EMBL" id="CP010904">
    <property type="protein sequence ID" value="AKJ65317.1"/>
    <property type="molecule type" value="Genomic_DNA"/>
</dbReference>
<keyword evidence="3" id="KW-0808">Transferase</keyword>
<evidence type="ECO:0000256" key="1">
    <source>
        <dbReference type="ARBA" id="ARBA00008798"/>
    </source>
</evidence>